<gene>
    <name evidence="9" type="ORF">SAMN05192534_10663</name>
</gene>
<protein>
    <submittedName>
        <fullName evidence="9">Cytochrome c550</fullName>
    </submittedName>
</protein>
<feature type="binding site" description="covalent" evidence="6">
    <location>
        <position position="60"/>
    </location>
    <ligand>
        <name>heme c</name>
        <dbReference type="ChEBI" id="CHEBI:61717"/>
    </ligand>
</feature>
<dbReference type="GO" id="GO:0005506">
    <property type="term" value="F:iron ion binding"/>
    <property type="evidence" value="ECO:0007669"/>
    <property type="project" value="InterPro"/>
</dbReference>
<comment type="PTM">
    <text evidence="6">Binds 1 heme c group covalently per subunit.</text>
</comment>
<keyword evidence="4" id="KW-0249">Electron transport</keyword>
<evidence type="ECO:0000256" key="6">
    <source>
        <dbReference type="PIRSR" id="PIRSR000025-1"/>
    </source>
</evidence>
<evidence type="ECO:0000256" key="1">
    <source>
        <dbReference type="ARBA" id="ARBA00022448"/>
    </source>
</evidence>
<dbReference type="GO" id="GO:0016020">
    <property type="term" value="C:membrane"/>
    <property type="evidence" value="ECO:0007669"/>
    <property type="project" value="InterPro"/>
</dbReference>
<dbReference type="GO" id="GO:0009055">
    <property type="term" value="F:electron transfer activity"/>
    <property type="evidence" value="ECO:0007669"/>
    <property type="project" value="InterPro"/>
</dbReference>
<keyword evidence="1" id="KW-0813">Transport</keyword>
<dbReference type="Pfam" id="PF13442">
    <property type="entry name" value="Cytochrome_CBB3"/>
    <property type="match status" value="1"/>
</dbReference>
<dbReference type="PROSITE" id="PS51007">
    <property type="entry name" value="CYTC"/>
    <property type="match status" value="1"/>
</dbReference>
<dbReference type="PANTHER" id="PTHR37823:SF4">
    <property type="entry name" value="MENAQUINOL-CYTOCHROME C REDUCTASE CYTOCHROME B_C SUBUNIT"/>
    <property type="match status" value="1"/>
</dbReference>
<dbReference type="InterPro" id="IPR051811">
    <property type="entry name" value="Cytochrome_c550/c551-like"/>
</dbReference>
<dbReference type="PANTHER" id="PTHR37823">
    <property type="entry name" value="CYTOCHROME C-553-LIKE"/>
    <property type="match status" value="1"/>
</dbReference>
<feature type="binding site" description="covalent" evidence="6">
    <location>
        <position position="57"/>
    </location>
    <ligand>
        <name>heme c</name>
        <dbReference type="ChEBI" id="CHEBI:61717"/>
    </ligand>
</feature>
<dbReference type="Proteomes" id="UP000199163">
    <property type="component" value="Unassembled WGS sequence"/>
</dbReference>
<dbReference type="STRING" id="568899.SAMN05192534_10663"/>
<reference evidence="10" key="1">
    <citation type="submission" date="2016-10" db="EMBL/GenBank/DDBJ databases">
        <authorList>
            <person name="Varghese N."/>
            <person name="Submissions S."/>
        </authorList>
    </citation>
    <scope>NUCLEOTIDE SEQUENCE [LARGE SCALE GENOMIC DNA]</scope>
    <source>
        <strain evidence="10">DSM 21632</strain>
    </source>
</reference>
<evidence type="ECO:0000256" key="4">
    <source>
        <dbReference type="ARBA" id="ARBA00022982"/>
    </source>
</evidence>
<accession>A0A1G8CSX3</accession>
<feature type="binding site" description="axial binding residue" evidence="7">
    <location>
        <position position="61"/>
    </location>
    <ligand>
        <name>heme c</name>
        <dbReference type="ChEBI" id="CHEBI:61717"/>
    </ligand>
    <ligandPart>
        <name>Fe</name>
        <dbReference type="ChEBI" id="CHEBI:18248"/>
    </ligandPart>
</feature>
<dbReference type="InterPro" id="IPR009056">
    <property type="entry name" value="Cyt_c-like_dom"/>
</dbReference>
<feature type="binding site" description="axial binding residue" evidence="7">
    <location>
        <position position="97"/>
    </location>
    <ligand>
        <name>heme c</name>
        <dbReference type="ChEBI" id="CHEBI:61717"/>
    </ligand>
    <ligandPart>
        <name>Fe</name>
        <dbReference type="ChEBI" id="CHEBI:18248"/>
    </ligandPart>
</feature>
<dbReference type="InterPro" id="IPR036909">
    <property type="entry name" value="Cyt_c-like_dom_sf"/>
</dbReference>
<feature type="domain" description="Cytochrome c" evidence="8">
    <location>
        <begin position="44"/>
        <end position="118"/>
    </location>
</feature>
<keyword evidence="5 7" id="KW-0408">Iron</keyword>
<dbReference type="OrthoDB" id="7933886at2"/>
<proteinExistence type="predicted"/>
<dbReference type="PIRSF" id="PIRSF000025">
    <property type="entry name" value="Cytc_Bsub_c550"/>
    <property type="match status" value="1"/>
</dbReference>
<keyword evidence="10" id="KW-1185">Reference proteome</keyword>
<evidence type="ECO:0000313" key="10">
    <source>
        <dbReference type="Proteomes" id="UP000199163"/>
    </source>
</evidence>
<evidence type="ECO:0000313" key="9">
    <source>
        <dbReference type="EMBL" id="SDH48373.1"/>
    </source>
</evidence>
<dbReference type="EMBL" id="FNDK01000006">
    <property type="protein sequence ID" value="SDH48373.1"/>
    <property type="molecule type" value="Genomic_DNA"/>
</dbReference>
<dbReference type="Gene3D" id="1.10.760.10">
    <property type="entry name" value="Cytochrome c-like domain"/>
    <property type="match status" value="1"/>
</dbReference>
<sequence length="120" mass="12755">MKNKPLIPFLITAVAGLLLMLGLSLVGVNQQQAGEDGEDAEQQDPVEYGEELVNENCISCHGENLEGQGDYPAINDSGEQYSAEELADIAQNGIGDMPGGIANPEESQAIAEYLMSLSEE</sequence>
<evidence type="ECO:0000259" key="8">
    <source>
        <dbReference type="PROSITE" id="PS51007"/>
    </source>
</evidence>
<organism evidence="9 10">
    <name type="scientific">Alteribacillus persepolensis</name>
    <dbReference type="NCBI Taxonomy" id="568899"/>
    <lineage>
        <taxon>Bacteria</taxon>
        <taxon>Bacillati</taxon>
        <taxon>Bacillota</taxon>
        <taxon>Bacilli</taxon>
        <taxon>Bacillales</taxon>
        <taxon>Bacillaceae</taxon>
        <taxon>Alteribacillus</taxon>
    </lineage>
</organism>
<dbReference type="InterPro" id="IPR012218">
    <property type="entry name" value="Cyt_c_BACSU-c550-type"/>
</dbReference>
<evidence type="ECO:0000256" key="3">
    <source>
        <dbReference type="ARBA" id="ARBA00022723"/>
    </source>
</evidence>
<keyword evidence="2 6" id="KW-0349">Heme</keyword>
<name>A0A1G8CSX3_9BACI</name>
<dbReference type="GO" id="GO:0020037">
    <property type="term" value="F:heme binding"/>
    <property type="evidence" value="ECO:0007669"/>
    <property type="project" value="InterPro"/>
</dbReference>
<evidence type="ECO:0000256" key="5">
    <source>
        <dbReference type="ARBA" id="ARBA00023004"/>
    </source>
</evidence>
<dbReference type="RefSeq" id="WP_091272402.1">
    <property type="nucleotide sequence ID" value="NZ_FNDK01000006.1"/>
</dbReference>
<dbReference type="AlphaFoldDB" id="A0A1G8CSX3"/>
<evidence type="ECO:0000256" key="7">
    <source>
        <dbReference type="PIRSR" id="PIRSR000025-2"/>
    </source>
</evidence>
<evidence type="ECO:0000256" key="2">
    <source>
        <dbReference type="ARBA" id="ARBA00022617"/>
    </source>
</evidence>
<dbReference type="SUPFAM" id="SSF46626">
    <property type="entry name" value="Cytochrome c"/>
    <property type="match status" value="1"/>
</dbReference>
<keyword evidence="3 7" id="KW-0479">Metal-binding</keyword>